<accession>A0ABD0P0F6</accession>
<protein>
    <submittedName>
        <fullName evidence="1">Uncharacterized protein</fullName>
    </submittedName>
</protein>
<sequence length="69" mass="7927">MKSVSQVRELLKELMLGREDPDGFFCLCLSILGDTDTRTQFLDIIEPLLSGHEHLHSQLTAIFLEYFSK</sequence>
<comment type="caution">
    <text evidence="1">The sequence shown here is derived from an EMBL/GenBank/DDBJ whole genome shotgun (WGS) entry which is preliminary data.</text>
</comment>
<feature type="non-terminal residue" evidence="1">
    <location>
        <position position="69"/>
    </location>
</feature>
<name>A0ABD0P0F6_CIRMR</name>
<organism evidence="1 2">
    <name type="scientific">Cirrhinus mrigala</name>
    <name type="common">Mrigala</name>
    <dbReference type="NCBI Taxonomy" id="683832"/>
    <lineage>
        <taxon>Eukaryota</taxon>
        <taxon>Metazoa</taxon>
        <taxon>Chordata</taxon>
        <taxon>Craniata</taxon>
        <taxon>Vertebrata</taxon>
        <taxon>Euteleostomi</taxon>
        <taxon>Actinopterygii</taxon>
        <taxon>Neopterygii</taxon>
        <taxon>Teleostei</taxon>
        <taxon>Ostariophysi</taxon>
        <taxon>Cypriniformes</taxon>
        <taxon>Cyprinidae</taxon>
        <taxon>Labeoninae</taxon>
        <taxon>Labeonini</taxon>
        <taxon>Cirrhinus</taxon>
    </lineage>
</organism>
<gene>
    <name evidence="1" type="ORF">M9458_035816</name>
</gene>
<proteinExistence type="predicted"/>
<dbReference type="Proteomes" id="UP001529510">
    <property type="component" value="Unassembled WGS sequence"/>
</dbReference>
<keyword evidence="2" id="KW-1185">Reference proteome</keyword>
<dbReference type="AlphaFoldDB" id="A0ABD0P0F6"/>
<evidence type="ECO:0000313" key="2">
    <source>
        <dbReference type="Proteomes" id="UP001529510"/>
    </source>
</evidence>
<evidence type="ECO:0000313" key="1">
    <source>
        <dbReference type="EMBL" id="KAL0167594.1"/>
    </source>
</evidence>
<dbReference type="EMBL" id="JAMKFB020000018">
    <property type="protein sequence ID" value="KAL0167594.1"/>
    <property type="molecule type" value="Genomic_DNA"/>
</dbReference>
<reference evidence="1 2" key="1">
    <citation type="submission" date="2024-05" db="EMBL/GenBank/DDBJ databases">
        <title>Genome sequencing and assembly of Indian major carp, Cirrhinus mrigala (Hamilton, 1822).</title>
        <authorList>
            <person name="Mohindra V."/>
            <person name="Chowdhury L.M."/>
            <person name="Lal K."/>
            <person name="Jena J.K."/>
        </authorList>
    </citation>
    <scope>NUCLEOTIDE SEQUENCE [LARGE SCALE GENOMIC DNA]</scope>
    <source>
        <strain evidence="1">CM1030</strain>
        <tissue evidence="1">Blood</tissue>
    </source>
</reference>